<dbReference type="EMBL" id="KZ825313">
    <property type="protein sequence ID" value="RAH50569.1"/>
    <property type="molecule type" value="Genomic_DNA"/>
</dbReference>
<dbReference type="Proteomes" id="UP000249057">
    <property type="component" value="Unassembled WGS sequence"/>
</dbReference>
<sequence length="129" mass="14012">MDKRRSSFVHNPLPLVTDRQPRSNMPDTGDDNLGPMMDDDFKESDTSKGLDGMGPQSSMGAQNIPIAPDAGAEYDAPDGMNRQLLSTSAGYPAQMCDAEPMDATQDTTVRDFSSEDEINETLYGRDGSM</sequence>
<evidence type="ECO:0000313" key="2">
    <source>
        <dbReference type="Proteomes" id="UP000249057"/>
    </source>
</evidence>
<keyword evidence="2" id="KW-1185">Reference proteome</keyword>
<gene>
    <name evidence="1" type="ORF">BO95DRAFT_157172</name>
</gene>
<protein>
    <submittedName>
        <fullName evidence="1">Uncharacterized protein</fullName>
    </submittedName>
</protein>
<evidence type="ECO:0000313" key="1">
    <source>
        <dbReference type="EMBL" id="RAH50569.1"/>
    </source>
</evidence>
<name>A0ACD1GN77_9EURO</name>
<reference evidence="1" key="1">
    <citation type="submission" date="2018-02" db="EMBL/GenBank/DDBJ databases">
        <title>The genomes of Aspergillus section Nigri reveals drivers in fungal speciation.</title>
        <authorList>
            <consortium name="DOE Joint Genome Institute"/>
            <person name="Vesth T.C."/>
            <person name="Nybo J."/>
            <person name="Theobald S."/>
            <person name="Brandl J."/>
            <person name="Frisvad J.C."/>
            <person name="Nielsen K.F."/>
            <person name="Lyhne E.K."/>
            <person name="Kogle M.E."/>
            <person name="Kuo A."/>
            <person name="Riley R."/>
            <person name="Clum A."/>
            <person name="Nolan M."/>
            <person name="Lipzen A."/>
            <person name="Salamov A."/>
            <person name="Henrissat B."/>
            <person name="Wiebenga A."/>
            <person name="De vries R.P."/>
            <person name="Grigoriev I.V."/>
            <person name="Mortensen U.H."/>
            <person name="Andersen M.R."/>
            <person name="Baker S.E."/>
        </authorList>
    </citation>
    <scope>NUCLEOTIDE SEQUENCE</scope>
    <source>
        <strain evidence="1">CBS 621.78</strain>
    </source>
</reference>
<organism evidence="1 2">
    <name type="scientific">Aspergillus brunneoviolaceus CBS 621.78</name>
    <dbReference type="NCBI Taxonomy" id="1450534"/>
    <lineage>
        <taxon>Eukaryota</taxon>
        <taxon>Fungi</taxon>
        <taxon>Dikarya</taxon>
        <taxon>Ascomycota</taxon>
        <taxon>Pezizomycotina</taxon>
        <taxon>Eurotiomycetes</taxon>
        <taxon>Eurotiomycetidae</taxon>
        <taxon>Eurotiales</taxon>
        <taxon>Aspergillaceae</taxon>
        <taxon>Aspergillus</taxon>
        <taxon>Aspergillus subgen. Circumdati</taxon>
    </lineage>
</organism>
<accession>A0ACD1GN77</accession>
<proteinExistence type="predicted"/>